<dbReference type="EMBL" id="VFPP01000001">
    <property type="protein sequence ID" value="TQM78238.1"/>
    <property type="molecule type" value="Genomic_DNA"/>
</dbReference>
<dbReference type="Proteomes" id="UP000316628">
    <property type="component" value="Unassembled WGS sequence"/>
</dbReference>
<dbReference type="InterPro" id="IPR001227">
    <property type="entry name" value="Ac_transferase_dom_sf"/>
</dbReference>
<evidence type="ECO:0000256" key="1">
    <source>
        <dbReference type="ARBA" id="ARBA00022679"/>
    </source>
</evidence>
<reference evidence="3 4" key="1">
    <citation type="submission" date="2019-06" db="EMBL/GenBank/DDBJ databases">
        <title>Sequencing the genomes of 1000 actinobacteria strains.</title>
        <authorList>
            <person name="Klenk H.-P."/>
        </authorList>
    </citation>
    <scope>NUCLEOTIDE SEQUENCE [LARGE SCALE GENOMIC DNA]</scope>
    <source>
        <strain evidence="3 4">DSM 45456</strain>
    </source>
</reference>
<comment type="caution">
    <text evidence="3">The sequence shown here is derived from an EMBL/GenBank/DDBJ whole genome shotgun (WGS) entry which is preliminary data.</text>
</comment>
<dbReference type="PANTHER" id="PTHR10982:SF21">
    <property type="entry name" value="FATTY ACID SYNTHASE SUBUNIT BETA"/>
    <property type="match status" value="1"/>
</dbReference>
<dbReference type="PANTHER" id="PTHR10982">
    <property type="entry name" value="MALONYL COA-ACYL CARRIER PROTEIN TRANSACYLASE"/>
    <property type="match status" value="1"/>
</dbReference>
<name>A0A543J629_9PSEU</name>
<sequence>MRSLLLFDGLGGTDDHLITGLRELRARPENAAFFHAVYRALDEAVDYLGPDARPDGLPLEKWLGGVEPPPPDSVAAGVCVHVHQLCRLQPQGGGDGVVATLGHSIGLQAAVVAGVRARRLDEFLALAVTSVKLVAVSLVRAHRIAPDGDVDPDLVARYRRGRGGPPGPMASVTGMRRDELAALLADFGAVALGLANAPTAHVVSGATADLLALRAAHADAFDRPGVSWAFLPNTIPFHSPALADVPARVRADLDFVGPTPAPDRLELPVYAGDGPRDLRHADDLVDEYLCQVFARPIDWEPAVRHAVADSAADQVLDCGPGAGARRFTRECLRAGDRAVRVESFRRPHPAG</sequence>
<proteinExistence type="predicted"/>
<dbReference type="SUPFAM" id="SSF52151">
    <property type="entry name" value="FabD/lysophospholipase-like"/>
    <property type="match status" value="1"/>
</dbReference>
<dbReference type="Gene3D" id="3.40.366.10">
    <property type="entry name" value="Malonyl-Coenzyme A Acyl Carrier Protein, domain 2"/>
    <property type="match status" value="2"/>
</dbReference>
<gene>
    <name evidence="3" type="ORF">FHX81_0499</name>
</gene>
<organism evidence="3 4">
    <name type="scientific">Saccharothrix saharensis</name>
    <dbReference type="NCBI Taxonomy" id="571190"/>
    <lineage>
        <taxon>Bacteria</taxon>
        <taxon>Bacillati</taxon>
        <taxon>Actinomycetota</taxon>
        <taxon>Actinomycetes</taxon>
        <taxon>Pseudonocardiales</taxon>
        <taxon>Pseudonocardiaceae</taxon>
        <taxon>Saccharothrix</taxon>
    </lineage>
</organism>
<dbReference type="InterPro" id="IPR050830">
    <property type="entry name" value="Fungal_FAS"/>
</dbReference>
<dbReference type="SUPFAM" id="SSF55048">
    <property type="entry name" value="Probable ACP-binding domain of malonyl-CoA ACP transacylase"/>
    <property type="match status" value="1"/>
</dbReference>
<dbReference type="OrthoDB" id="4037841at2"/>
<dbReference type="SMART" id="SM00827">
    <property type="entry name" value="PKS_AT"/>
    <property type="match status" value="1"/>
</dbReference>
<protein>
    <recommendedName>
        <fullName evidence="2">Malonyl-CoA:ACP transacylase (MAT) domain-containing protein</fullName>
    </recommendedName>
</protein>
<dbReference type="InterPro" id="IPR014043">
    <property type="entry name" value="Acyl_transferase_dom"/>
</dbReference>
<keyword evidence="1" id="KW-0808">Transferase</keyword>
<accession>A0A543J629</accession>
<dbReference type="RefSeq" id="WP_141975004.1">
    <property type="nucleotide sequence ID" value="NZ_VFPP01000001.1"/>
</dbReference>
<dbReference type="GO" id="GO:0016740">
    <property type="term" value="F:transferase activity"/>
    <property type="evidence" value="ECO:0007669"/>
    <property type="project" value="UniProtKB-KW"/>
</dbReference>
<evidence type="ECO:0000259" key="2">
    <source>
        <dbReference type="SMART" id="SM00827"/>
    </source>
</evidence>
<feature type="domain" description="Malonyl-CoA:ACP transacylase (MAT)" evidence="2">
    <location>
        <begin position="17"/>
        <end position="348"/>
    </location>
</feature>
<dbReference type="InterPro" id="IPR016036">
    <property type="entry name" value="Malonyl_transacylase_ACP-bd"/>
</dbReference>
<dbReference type="AlphaFoldDB" id="A0A543J629"/>
<evidence type="ECO:0000313" key="3">
    <source>
        <dbReference type="EMBL" id="TQM78238.1"/>
    </source>
</evidence>
<keyword evidence="4" id="KW-1185">Reference proteome</keyword>
<dbReference type="InterPro" id="IPR016035">
    <property type="entry name" value="Acyl_Trfase/lysoPLipase"/>
</dbReference>
<evidence type="ECO:0000313" key="4">
    <source>
        <dbReference type="Proteomes" id="UP000316628"/>
    </source>
</evidence>